<dbReference type="AlphaFoldDB" id="A0A8T0BX92"/>
<sequence length="89" mass="10309">MLMEKFSSVGHVHSIHVCRNRNAGVLISYAYVNFHQRADAERALATLNCELPIGKPMRFMWSPRKFTMKKSGIENLFKHGSLFLRRTTQ</sequence>
<comment type="caution">
    <text evidence="3">The sequence shown here is derived from an EMBL/GenBank/DDBJ whole genome shotgun (WGS) entry which is preliminary data.</text>
</comment>
<organism evidence="3 4">
    <name type="scientific">Silurus meridionalis</name>
    <name type="common">Southern catfish</name>
    <name type="synonym">Silurus soldatovi meridionalis</name>
    <dbReference type="NCBI Taxonomy" id="175797"/>
    <lineage>
        <taxon>Eukaryota</taxon>
        <taxon>Metazoa</taxon>
        <taxon>Chordata</taxon>
        <taxon>Craniata</taxon>
        <taxon>Vertebrata</taxon>
        <taxon>Euteleostomi</taxon>
        <taxon>Actinopterygii</taxon>
        <taxon>Neopterygii</taxon>
        <taxon>Teleostei</taxon>
        <taxon>Ostariophysi</taxon>
        <taxon>Siluriformes</taxon>
        <taxon>Siluridae</taxon>
        <taxon>Silurus</taxon>
    </lineage>
</organism>
<dbReference type="InterPro" id="IPR012677">
    <property type="entry name" value="Nucleotide-bd_a/b_plait_sf"/>
</dbReference>
<dbReference type="PROSITE" id="PS50102">
    <property type="entry name" value="RRM"/>
    <property type="match status" value="1"/>
</dbReference>
<dbReference type="SUPFAM" id="SSF54928">
    <property type="entry name" value="RNA-binding domain, RBD"/>
    <property type="match status" value="1"/>
</dbReference>
<name>A0A8T0BX92_SILME</name>
<dbReference type="Proteomes" id="UP000606274">
    <property type="component" value="Unassembled WGS sequence"/>
</dbReference>
<dbReference type="Pfam" id="PF00076">
    <property type="entry name" value="RRM_1"/>
    <property type="match status" value="1"/>
</dbReference>
<accession>A0A8T0BX92</accession>
<protein>
    <recommendedName>
        <fullName evidence="2">RRM domain-containing protein</fullName>
    </recommendedName>
</protein>
<dbReference type="InterPro" id="IPR035979">
    <property type="entry name" value="RBD_domain_sf"/>
</dbReference>
<dbReference type="Gene3D" id="3.30.70.330">
    <property type="match status" value="1"/>
</dbReference>
<evidence type="ECO:0000256" key="1">
    <source>
        <dbReference type="PROSITE-ProRule" id="PRU00176"/>
    </source>
</evidence>
<feature type="domain" description="RRM" evidence="2">
    <location>
        <begin position="1"/>
        <end position="64"/>
    </location>
</feature>
<gene>
    <name evidence="3" type="ORF">HF521_016830</name>
</gene>
<evidence type="ECO:0000313" key="3">
    <source>
        <dbReference type="EMBL" id="KAF7709980.1"/>
    </source>
</evidence>
<reference evidence="3" key="1">
    <citation type="submission" date="2020-08" db="EMBL/GenBank/DDBJ databases">
        <title>Chromosome-level assembly of Southern catfish (Silurus meridionalis) provides insights into visual adaptation to the nocturnal and benthic lifestyles.</title>
        <authorList>
            <person name="Zhang Y."/>
            <person name="Wang D."/>
            <person name="Peng Z."/>
        </authorList>
    </citation>
    <scope>NUCLEOTIDE SEQUENCE</scope>
    <source>
        <strain evidence="3">SWU-2019-XX</strain>
        <tissue evidence="3">Muscle</tissue>
    </source>
</reference>
<keyword evidence="1" id="KW-0694">RNA-binding</keyword>
<dbReference type="InterPro" id="IPR000504">
    <property type="entry name" value="RRM_dom"/>
</dbReference>
<evidence type="ECO:0000259" key="2">
    <source>
        <dbReference type="PROSITE" id="PS50102"/>
    </source>
</evidence>
<keyword evidence="4" id="KW-1185">Reference proteome</keyword>
<proteinExistence type="predicted"/>
<dbReference type="EMBL" id="JABFDY010000003">
    <property type="protein sequence ID" value="KAF7709980.1"/>
    <property type="molecule type" value="Genomic_DNA"/>
</dbReference>
<evidence type="ECO:0000313" key="4">
    <source>
        <dbReference type="Proteomes" id="UP000606274"/>
    </source>
</evidence>
<dbReference type="GO" id="GO:0003723">
    <property type="term" value="F:RNA binding"/>
    <property type="evidence" value="ECO:0007669"/>
    <property type="project" value="UniProtKB-UniRule"/>
</dbReference>